<reference evidence="10" key="1">
    <citation type="submission" date="2021-06" db="EMBL/GenBank/DDBJ databases">
        <authorList>
            <person name="Kallberg Y."/>
            <person name="Tangrot J."/>
            <person name="Rosling A."/>
        </authorList>
    </citation>
    <scope>NUCLEOTIDE SEQUENCE</scope>
    <source>
        <strain evidence="10">AZ414A</strain>
    </source>
</reference>
<dbReference type="PANTHER" id="PTHR11452">
    <property type="entry name" value="ALPHA-GALACTOSIDASE/ALPHA-N-ACETYLGALACTOSAMINIDASE"/>
    <property type="match status" value="1"/>
</dbReference>
<keyword evidence="6 7" id="KW-0326">Glycosidase</keyword>
<dbReference type="SUPFAM" id="SSF51445">
    <property type="entry name" value="(Trans)glycosidases"/>
    <property type="match status" value="1"/>
</dbReference>
<dbReference type="InterPro" id="IPR017853">
    <property type="entry name" value="GH"/>
</dbReference>
<dbReference type="CDD" id="cd14792">
    <property type="entry name" value="GH27"/>
    <property type="match status" value="1"/>
</dbReference>
<protein>
    <recommendedName>
        <fullName evidence="3 7">Alpha-galactosidase</fullName>
        <ecNumber evidence="3 7">3.2.1.22</ecNumber>
    </recommendedName>
    <alternativeName>
        <fullName evidence="7">Melibiase</fullName>
    </alternativeName>
</protein>
<dbReference type="Pfam" id="PF17801">
    <property type="entry name" value="Melibiase_C"/>
    <property type="match status" value="1"/>
</dbReference>
<evidence type="ECO:0000313" key="10">
    <source>
        <dbReference type="EMBL" id="CAG8487037.1"/>
    </source>
</evidence>
<evidence type="ECO:0000256" key="7">
    <source>
        <dbReference type="RuleBase" id="RU361168"/>
    </source>
</evidence>
<dbReference type="Gene3D" id="2.60.40.1180">
    <property type="entry name" value="Golgi alpha-mannosidase II"/>
    <property type="match status" value="1"/>
</dbReference>
<name>A0A9N8ZFT1_9GLOM</name>
<keyword evidence="7" id="KW-1015">Disulfide bond</keyword>
<comment type="similarity">
    <text evidence="2 7">Belongs to the glycosyl hydrolase 27 family.</text>
</comment>
<dbReference type="InterPro" id="IPR013780">
    <property type="entry name" value="Glyco_hydro_b"/>
</dbReference>
<dbReference type="PRINTS" id="PR00740">
    <property type="entry name" value="GLHYDRLASE27"/>
</dbReference>
<dbReference type="GO" id="GO:0005975">
    <property type="term" value="P:carbohydrate metabolic process"/>
    <property type="evidence" value="ECO:0007669"/>
    <property type="project" value="InterPro"/>
</dbReference>
<dbReference type="OrthoDB" id="5795902at2759"/>
<dbReference type="Proteomes" id="UP000789706">
    <property type="component" value="Unassembled WGS sequence"/>
</dbReference>
<dbReference type="EC" id="3.2.1.22" evidence="3 7"/>
<feature type="chain" id="PRO_5040389272" description="Alpha-galactosidase" evidence="8">
    <location>
        <begin position="20"/>
        <end position="309"/>
    </location>
</feature>
<comment type="caution">
    <text evidence="10">The sequence shown here is derived from an EMBL/GenBank/DDBJ whole genome shotgun (WGS) entry which is preliminary data.</text>
</comment>
<dbReference type="InterPro" id="IPR002241">
    <property type="entry name" value="Glyco_hydro_27"/>
</dbReference>
<evidence type="ECO:0000313" key="11">
    <source>
        <dbReference type="Proteomes" id="UP000789706"/>
    </source>
</evidence>
<feature type="domain" description="Alpha galactosidase C-terminal" evidence="9">
    <location>
        <begin position="215"/>
        <end position="286"/>
    </location>
</feature>
<sequence>MTWIHPIFIVASFIGIVLGLENGLGRTPPMGWNSWNHFGCNVDENLIKETADALIKFGFADAGYQYLNVDDCWEDAEIFASWGIDYLKYDNCHNDGSPEKQRYTKMKDALIASGRPIFFSICEWGKPHLWGAEVGNSWRTTGDIRVAWDSILSILRRQQDITQYSGPGGWNDPDMLQIRNPPNDTLKVVLNPEIIALNQDPLGKSVNIAQRSRFFDIWTGELSDGHVALLFNRAEIAMKITLDFKYHCKLEDEISIRDLWERKDLGYFVKSFTAKVPKHGIKVLKIKGGIPININESLSLQHIEIYRYL</sequence>
<evidence type="ECO:0000256" key="1">
    <source>
        <dbReference type="ARBA" id="ARBA00001255"/>
    </source>
</evidence>
<dbReference type="InterPro" id="IPR013785">
    <property type="entry name" value="Aldolase_TIM"/>
</dbReference>
<dbReference type="GO" id="GO:0004557">
    <property type="term" value="F:alpha-galactosidase activity"/>
    <property type="evidence" value="ECO:0007669"/>
    <property type="project" value="UniProtKB-EC"/>
</dbReference>
<gene>
    <name evidence="10" type="ORF">DEBURN_LOCUS3969</name>
</gene>
<comment type="catalytic activity">
    <reaction evidence="1 7">
        <text>Hydrolysis of terminal, non-reducing alpha-D-galactose residues in alpha-D-galactosides, including galactose oligosaccharides, galactomannans and galactolipids.</text>
        <dbReference type="EC" id="3.2.1.22"/>
    </reaction>
</comment>
<keyword evidence="4 8" id="KW-0732">Signal</keyword>
<evidence type="ECO:0000256" key="3">
    <source>
        <dbReference type="ARBA" id="ARBA00012755"/>
    </source>
</evidence>
<evidence type="ECO:0000256" key="8">
    <source>
        <dbReference type="SAM" id="SignalP"/>
    </source>
</evidence>
<dbReference type="PANTHER" id="PTHR11452:SF75">
    <property type="entry name" value="ALPHA-GALACTOSIDASE MEL1"/>
    <property type="match status" value="1"/>
</dbReference>
<proteinExistence type="inferred from homology"/>
<dbReference type="EMBL" id="CAJVPK010000275">
    <property type="protein sequence ID" value="CAG8487037.1"/>
    <property type="molecule type" value="Genomic_DNA"/>
</dbReference>
<evidence type="ECO:0000256" key="6">
    <source>
        <dbReference type="ARBA" id="ARBA00023295"/>
    </source>
</evidence>
<keyword evidence="11" id="KW-1185">Reference proteome</keyword>
<dbReference type="AlphaFoldDB" id="A0A9N8ZFT1"/>
<dbReference type="InterPro" id="IPR041233">
    <property type="entry name" value="Melibiase_C"/>
</dbReference>
<organism evidence="10 11">
    <name type="scientific">Diversispora eburnea</name>
    <dbReference type="NCBI Taxonomy" id="1213867"/>
    <lineage>
        <taxon>Eukaryota</taxon>
        <taxon>Fungi</taxon>
        <taxon>Fungi incertae sedis</taxon>
        <taxon>Mucoromycota</taxon>
        <taxon>Glomeromycotina</taxon>
        <taxon>Glomeromycetes</taxon>
        <taxon>Diversisporales</taxon>
        <taxon>Diversisporaceae</taxon>
        <taxon>Diversispora</taxon>
    </lineage>
</organism>
<evidence type="ECO:0000256" key="5">
    <source>
        <dbReference type="ARBA" id="ARBA00022801"/>
    </source>
</evidence>
<evidence type="ECO:0000256" key="2">
    <source>
        <dbReference type="ARBA" id="ARBA00009743"/>
    </source>
</evidence>
<dbReference type="SUPFAM" id="SSF51011">
    <property type="entry name" value="Glycosyl hydrolase domain"/>
    <property type="match status" value="1"/>
</dbReference>
<dbReference type="Pfam" id="PF16499">
    <property type="entry name" value="Melibiase_2"/>
    <property type="match status" value="1"/>
</dbReference>
<evidence type="ECO:0000256" key="4">
    <source>
        <dbReference type="ARBA" id="ARBA00022729"/>
    </source>
</evidence>
<dbReference type="Gene3D" id="3.20.20.70">
    <property type="entry name" value="Aldolase class I"/>
    <property type="match status" value="2"/>
</dbReference>
<feature type="signal peptide" evidence="8">
    <location>
        <begin position="1"/>
        <end position="19"/>
    </location>
</feature>
<accession>A0A9N8ZFT1</accession>
<keyword evidence="5 7" id="KW-0378">Hydrolase</keyword>
<evidence type="ECO:0000259" key="9">
    <source>
        <dbReference type="Pfam" id="PF17801"/>
    </source>
</evidence>